<dbReference type="Pfam" id="PF20700">
    <property type="entry name" value="Mutator"/>
    <property type="match status" value="1"/>
</dbReference>
<accession>A0A9D4Q8G8</accession>
<sequence>MRTRFAGQDEQKEYVLATACDPRFENLFCTETFQETRLLELARTELQLPPEEESSDCVEASTSTAHKERVSGIWDSIEKLAASSERRHCTETANIKEFKRARDSFAVNVKSVVAARAIGVGHEQLVRFCAILGAPKPMHHKTFTAIGKKVHTAAMKAAAENLARARELTAAEASSTNVAVMDGASSHKFCPDGDTSWCKHKRAQALGEPAPPHTPILTPSQGKPMLRVYKRLTEEKLLQRHSGFEEVLQELGVLPSKGLLSLSKDANKRRISSMTAKVTAEARAHRRSAAKKARLEEAAHRDCEGPTYGAGSF</sequence>
<dbReference type="VEuPathDB" id="VectorBase:RSAN_040019"/>
<dbReference type="EMBL" id="JABSTV010001248">
    <property type="protein sequence ID" value="KAH7969850.1"/>
    <property type="molecule type" value="Genomic_DNA"/>
</dbReference>
<gene>
    <name evidence="2" type="ORF">HPB52_022371</name>
</gene>
<proteinExistence type="predicted"/>
<keyword evidence="3" id="KW-1185">Reference proteome</keyword>
<dbReference type="AlphaFoldDB" id="A0A9D4Q8G8"/>
<dbReference type="Proteomes" id="UP000821837">
    <property type="component" value="Unassembled WGS sequence"/>
</dbReference>
<comment type="caution">
    <text evidence="2">The sequence shown here is derived from an EMBL/GenBank/DDBJ whole genome shotgun (WGS) entry which is preliminary data.</text>
</comment>
<evidence type="ECO:0000259" key="1">
    <source>
        <dbReference type="Pfam" id="PF20700"/>
    </source>
</evidence>
<dbReference type="VEuPathDB" id="VectorBase:RSAN_052683"/>
<dbReference type="InterPro" id="IPR049012">
    <property type="entry name" value="Mutator_transp_dom"/>
</dbReference>
<reference evidence="2" key="2">
    <citation type="submission" date="2021-09" db="EMBL/GenBank/DDBJ databases">
        <authorList>
            <person name="Jia N."/>
            <person name="Wang J."/>
            <person name="Shi W."/>
            <person name="Du L."/>
            <person name="Sun Y."/>
            <person name="Zhan W."/>
            <person name="Jiang J."/>
            <person name="Wang Q."/>
            <person name="Zhang B."/>
            <person name="Ji P."/>
            <person name="Sakyi L.B."/>
            <person name="Cui X."/>
            <person name="Yuan T."/>
            <person name="Jiang B."/>
            <person name="Yang W."/>
            <person name="Lam T.T.-Y."/>
            <person name="Chang Q."/>
            <person name="Ding S."/>
            <person name="Wang X."/>
            <person name="Zhu J."/>
            <person name="Ruan X."/>
            <person name="Zhao L."/>
            <person name="Wei J."/>
            <person name="Que T."/>
            <person name="Du C."/>
            <person name="Cheng J."/>
            <person name="Dai P."/>
            <person name="Han X."/>
            <person name="Huang E."/>
            <person name="Gao Y."/>
            <person name="Liu J."/>
            <person name="Shao H."/>
            <person name="Ye R."/>
            <person name="Li L."/>
            <person name="Wei W."/>
            <person name="Wang X."/>
            <person name="Wang C."/>
            <person name="Huo Q."/>
            <person name="Li W."/>
            <person name="Guo W."/>
            <person name="Chen H."/>
            <person name="Chen S."/>
            <person name="Zhou L."/>
            <person name="Zhou L."/>
            <person name="Ni X."/>
            <person name="Tian J."/>
            <person name="Zhou Y."/>
            <person name="Sheng Y."/>
            <person name="Liu T."/>
            <person name="Pan Y."/>
            <person name="Xia L."/>
            <person name="Li J."/>
            <person name="Zhao F."/>
            <person name="Cao W."/>
        </authorList>
    </citation>
    <scope>NUCLEOTIDE SEQUENCE</scope>
    <source>
        <strain evidence="2">Rsan-2018</strain>
        <tissue evidence="2">Larvae</tissue>
    </source>
</reference>
<name>A0A9D4Q8G8_RHISA</name>
<reference evidence="2" key="1">
    <citation type="journal article" date="2020" name="Cell">
        <title>Large-Scale Comparative Analyses of Tick Genomes Elucidate Their Genetic Diversity and Vector Capacities.</title>
        <authorList>
            <consortium name="Tick Genome and Microbiome Consortium (TIGMIC)"/>
            <person name="Jia N."/>
            <person name="Wang J."/>
            <person name="Shi W."/>
            <person name="Du L."/>
            <person name="Sun Y."/>
            <person name="Zhan W."/>
            <person name="Jiang J.F."/>
            <person name="Wang Q."/>
            <person name="Zhang B."/>
            <person name="Ji P."/>
            <person name="Bell-Sakyi L."/>
            <person name="Cui X.M."/>
            <person name="Yuan T.T."/>
            <person name="Jiang B.G."/>
            <person name="Yang W.F."/>
            <person name="Lam T.T."/>
            <person name="Chang Q.C."/>
            <person name="Ding S.J."/>
            <person name="Wang X.J."/>
            <person name="Zhu J.G."/>
            <person name="Ruan X.D."/>
            <person name="Zhao L."/>
            <person name="Wei J.T."/>
            <person name="Ye R.Z."/>
            <person name="Que T.C."/>
            <person name="Du C.H."/>
            <person name="Zhou Y.H."/>
            <person name="Cheng J.X."/>
            <person name="Dai P.F."/>
            <person name="Guo W.B."/>
            <person name="Han X.H."/>
            <person name="Huang E.J."/>
            <person name="Li L.F."/>
            <person name="Wei W."/>
            <person name="Gao Y.C."/>
            <person name="Liu J.Z."/>
            <person name="Shao H.Z."/>
            <person name="Wang X."/>
            <person name="Wang C.C."/>
            <person name="Yang T.C."/>
            <person name="Huo Q.B."/>
            <person name="Li W."/>
            <person name="Chen H.Y."/>
            <person name="Chen S.E."/>
            <person name="Zhou L.G."/>
            <person name="Ni X.B."/>
            <person name="Tian J.H."/>
            <person name="Sheng Y."/>
            <person name="Liu T."/>
            <person name="Pan Y.S."/>
            <person name="Xia L.Y."/>
            <person name="Li J."/>
            <person name="Zhao F."/>
            <person name="Cao W.C."/>
        </authorList>
    </citation>
    <scope>NUCLEOTIDE SEQUENCE</scope>
    <source>
        <strain evidence="2">Rsan-2018</strain>
    </source>
</reference>
<organism evidence="2 3">
    <name type="scientific">Rhipicephalus sanguineus</name>
    <name type="common">Brown dog tick</name>
    <name type="synonym">Ixodes sanguineus</name>
    <dbReference type="NCBI Taxonomy" id="34632"/>
    <lineage>
        <taxon>Eukaryota</taxon>
        <taxon>Metazoa</taxon>
        <taxon>Ecdysozoa</taxon>
        <taxon>Arthropoda</taxon>
        <taxon>Chelicerata</taxon>
        <taxon>Arachnida</taxon>
        <taxon>Acari</taxon>
        <taxon>Parasitiformes</taxon>
        <taxon>Ixodida</taxon>
        <taxon>Ixodoidea</taxon>
        <taxon>Ixodidae</taxon>
        <taxon>Rhipicephalinae</taxon>
        <taxon>Rhipicephalus</taxon>
        <taxon>Rhipicephalus</taxon>
    </lineage>
</organism>
<evidence type="ECO:0000313" key="2">
    <source>
        <dbReference type="EMBL" id="KAH7969850.1"/>
    </source>
</evidence>
<protein>
    <recommendedName>
        <fullName evidence="1">Mutator-like transposase domain-containing protein</fullName>
    </recommendedName>
</protein>
<evidence type="ECO:0000313" key="3">
    <source>
        <dbReference type="Proteomes" id="UP000821837"/>
    </source>
</evidence>
<feature type="domain" description="Mutator-like transposase" evidence="1">
    <location>
        <begin position="52"/>
        <end position="199"/>
    </location>
</feature>